<evidence type="ECO:0000313" key="2">
    <source>
        <dbReference type="EMBL" id="MEQ2519912.1"/>
    </source>
</evidence>
<organism evidence="2 3">
    <name type="scientific">Ruthenibacterium intestinale</name>
    <dbReference type="NCBI Taxonomy" id="3133163"/>
    <lineage>
        <taxon>Bacteria</taxon>
        <taxon>Bacillati</taxon>
        <taxon>Bacillota</taxon>
        <taxon>Clostridia</taxon>
        <taxon>Eubacteriales</taxon>
        <taxon>Oscillospiraceae</taxon>
        <taxon>Ruthenibacterium</taxon>
    </lineage>
</organism>
<reference evidence="2 3" key="1">
    <citation type="submission" date="2024-03" db="EMBL/GenBank/DDBJ databases">
        <title>Human intestinal bacterial collection.</title>
        <authorList>
            <person name="Pauvert C."/>
            <person name="Hitch T.C.A."/>
            <person name="Clavel T."/>
        </authorList>
    </citation>
    <scope>NUCLEOTIDE SEQUENCE [LARGE SCALE GENOMIC DNA]</scope>
    <source>
        <strain evidence="2 3">CLA-JM-H11</strain>
    </source>
</reference>
<dbReference type="Gene3D" id="3.20.20.140">
    <property type="entry name" value="Metal-dependent hydrolases"/>
    <property type="match status" value="1"/>
</dbReference>
<dbReference type="SUPFAM" id="SSF51556">
    <property type="entry name" value="Metallo-dependent hydrolases"/>
    <property type="match status" value="1"/>
</dbReference>
<dbReference type="RefSeq" id="WP_349215343.1">
    <property type="nucleotide sequence ID" value="NZ_JBBMFA010000074.1"/>
</dbReference>
<proteinExistence type="predicted"/>
<dbReference type="EMBL" id="JBBMFA010000074">
    <property type="protein sequence ID" value="MEQ2519912.1"/>
    <property type="molecule type" value="Genomic_DNA"/>
</dbReference>
<dbReference type="InterPro" id="IPR032466">
    <property type="entry name" value="Metal_Hydrolase"/>
</dbReference>
<dbReference type="Proteomes" id="UP001477672">
    <property type="component" value="Unassembled WGS sequence"/>
</dbReference>
<evidence type="ECO:0000313" key="3">
    <source>
        <dbReference type="Proteomes" id="UP001477672"/>
    </source>
</evidence>
<feature type="domain" description="Amidohydrolase-related" evidence="1">
    <location>
        <begin position="53"/>
        <end position="431"/>
    </location>
</feature>
<dbReference type="Pfam" id="PF01979">
    <property type="entry name" value="Amidohydro_1"/>
    <property type="match status" value="1"/>
</dbReference>
<gene>
    <name evidence="2" type="ORF">WMO24_05620</name>
</gene>
<dbReference type="InterPro" id="IPR006680">
    <property type="entry name" value="Amidohydro-rel"/>
</dbReference>
<protein>
    <submittedName>
        <fullName evidence="2">Amidohydrolase family protein</fullName>
    </submittedName>
</protein>
<dbReference type="SUPFAM" id="SSF51338">
    <property type="entry name" value="Composite domain of metallo-dependent hydrolases"/>
    <property type="match status" value="1"/>
</dbReference>
<sequence length="455" mass="50236">MERGDLLIQNAVVVSSKNCTPADILIREGKVLALLAPDSGAEADQVVDAQGKYVMPGCVDGHTHMMDPGFTEREDFTTGTMAAAVGGITTVVDHHRTTPAVYSVGPLLEKIDYLNQKSCVDFGLKGGISPDNVEELEAMWNEGITGFKTFTCNLHGVKAMHSAFLMRSMTEVARLGGTVLIHCEDDGICQYNEETLRAAGRTDYHSQYEWRSKLAEYVAVQTVISVAKATRCRTVIAHVSQPELLEQIRAAREEGYEIYAESCPHYFNLTVEDLEQLGPWAKFTPPMNTAEKQAQLWKLFDLGLVTTIGSDHCPYPKEQKEPGEKNIWDAPNGIPGVETSLRLMLDGAAKGKTTINRVVECMCENPAKVYGLYPRKGHLNPGADADLVIVDLQREKQVRNEDIVSKCGWSPFNGRVLKGVPEKVFVRGTLVAEDGRFVGKPGYGRFVRRIRSCLK</sequence>
<dbReference type="Gene3D" id="2.30.40.10">
    <property type="entry name" value="Urease, subunit C, domain 1"/>
    <property type="match status" value="1"/>
</dbReference>
<evidence type="ECO:0000259" key="1">
    <source>
        <dbReference type="Pfam" id="PF01979"/>
    </source>
</evidence>
<dbReference type="InterPro" id="IPR011059">
    <property type="entry name" value="Metal-dep_hydrolase_composite"/>
</dbReference>
<dbReference type="PANTHER" id="PTHR43668:SF2">
    <property type="entry name" value="ALLANTOINASE"/>
    <property type="match status" value="1"/>
</dbReference>
<dbReference type="InterPro" id="IPR050138">
    <property type="entry name" value="DHOase/Allantoinase_Hydrolase"/>
</dbReference>
<dbReference type="PANTHER" id="PTHR43668">
    <property type="entry name" value="ALLANTOINASE"/>
    <property type="match status" value="1"/>
</dbReference>
<comment type="caution">
    <text evidence="2">The sequence shown here is derived from an EMBL/GenBank/DDBJ whole genome shotgun (WGS) entry which is preliminary data.</text>
</comment>
<keyword evidence="3" id="KW-1185">Reference proteome</keyword>
<name>A0ABV1GDK1_9FIRM</name>
<accession>A0ABV1GDK1</accession>